<dbReference type="Pfam" id="PF00587">
    <property type="entry name" value="tRNA-synt_2b"/>
    <property type="match status" value="1"/>
</dbReference>
<dbReference type="NCBIfam" id="TIGR00414">
    <property type="entry name" value="serS"/>
    <property type="match status" value="1"/>
</dbReference>
<dbReference type="InterPro" id="IPR015866">
    <property type="entry name" value="Ser-tRNA-synth_1_N"/>
</dbReference>
<comment type="catalytic activity">
    <reaction evidence="12">
        <text>tRNA(Sec) + L-serine + ATP = L-seryl-tRNA(Sec) + AMP + diphosphate + H(+)</text>
        <dbReference type="Rhea" id="RHEA:42580"/>
        <dbReference type="Rhea" id="RHEA-COMP:9742"/>
        <dbReference type="Rhea" id="RHEA-COMP:10128"/>
        <dbReference type="ChEBI" id="CHEBI:15378"/>
        <dbReference type="ChEBI" id="CHEBI:30616"/>
        <dbReference type="ChEBI" id="CHEBI:33019"/>
        <dbReference type="ChEBI" id="CHEBI:33384"/>
        <dbReference type="ChEBI" id="CHEBI:78442"/>
        <dbReference type="ChEBI" id="CHEBI:78533"/>
        <dbReference type="ChEBI" id="CHEBI:456215"/>
        <dbReference type="EC" id="6.1.1.11"/>
    </reaction>
</comment>
<dbReference type="EC" id="6.1.1.11" evidence="4 14"/>
<feature type="domain" description="Aminoacyl-transfer RNA synthetases class-II family profile" evidence="16">
    <location>
        <begin position="190"/>
        <end position="412"/>
    </location>
</feature>
<evidence type="ECO:0000313" key="18">
    <source>
        <dbReference type="Proteomes" id="UP001589788"/>
    </source>
</evidence>
<dbReference type="PIRSF" id="PIRSF001529">
    <property type="entry name" value="Ser-tRNA-synth_IIa"/>
    <property type="match status" value="1"/>
</dbReference>
<gene>
    <name evidence="17" type="primary">serS</name>
    <name evidence="17" type="ORF">ACFFRE_10885</name>
</gene>
<dbReference type="PANTHER" id="PTHR43697:SF1">
    <property type="entry name" value="SERINE--TRNA LIGASE"/>
    <property type="match status" value="1"/>
</dbReference>
<keyword evidence="8" id="KW-0067">ATP-binding</keyword>
<keyword evidence="15" id="KW-0175">Coiled coil</keyword>
<evidence type="ECO:0000256" key="1">
    <source>
        <dbReference type="ARBA" id="ARBA00004496"/>
    </source>
</evidence>
<dbReference type="Pfam" id="PF02403">
    <property type="entry name" value="Seryl_tRNA_N"/>
    <property type="match status" value="1"/>
</dbReference>
<dbReference type="InterPro" id="IPR006195">
    <property type="entry name" value="aa-tRNA-synth_II"/>
</dbReference>
<comment type="catalytic activity">
    <reaction evidence="13">
        <text>tRNA(Ser) + L-serine + ATP = L-seryl-tRNA(Ser) + AMP + diphosphate + H(+)</text>
        <dbReference type="Rhea" id="RHEA:12292"/>
        <dbReference type="Rhea" id="RHEA-COMP:9669"/>
        <dbReference type="Rhea" id="RHEA-COMP:9703"/>
        <dbReference type="ChEBI" id="CHEBI:15378"/>
        <dbReference type="ChEBI" id="CHEBI:30616"/>
        <dbReference type="ChEBI" id="CHEBI:33019"/>
        <dbReference type="ChEBI" id="CHEBI:33384"/>
        <dbReference type="ChEBI" id="CHEBI:78442"/>
        <dbReference type="ChEBI" id="CHEBI:78533"/>
        <dbReference type="ChEBI" id="CHEBI:456215"/>
        <dbReference type="EC" id="6.1.1.11"/>
    </reaction>
</comment>
<evidence type="ECO:0000256" key="2">
    <source>
        <dbReference type="ARBA" id="ARBA00005045"/>
    </source>
</evidence>
<dbReference type="InterPro" id="IPR045864">
    <property type="entry name" value="aa-tRNA-synth_II/BPL/LPL"/>
</dbReference>
<evidence type="ECO:0000256" key="5">
    <source>
        <dbReference type="ARBA" id="ARBA00022490"/>
    </source>
</evidence>
<comment type="similarity">
    <text evidence="3">Belongs to the class-II aminoacyl-tRNA synthetase family. Type-1 seryl-tRNA synthetase subfamily.</text>
</comment>
<dbReference type="InterPro" id="IPR002317">
    <property type="entry name" value="Ser-tRNA-ligase_type_1"/>
</dbReference>
<comment type="caution">
    <text evidence="17">The sequence shown here is derived from an EMBL/GenBank/DDBJ whole genome shotgun (WGS) entry which is preliminary data.</text>
</comment>
<comment type="subcellular location">
    <subcellularLocation>
        <location evidence="1">Cytoplasm</location>
    </subcellularLocation>
</comment>
<evidence type="ECO:0000256" key="12">
    <source>
        <dbReference type="ARBA" id="ARBA00047929"/>
    </source>
</evidence>
<dbReference type="GO" id="GO:0004828">
    <property type="term" value="F:serine-tRNA ligase activity"/>
    <property type="evidence" value="ECO:0007669"/>
    <property type="project" value="UniProtKB-EC"/>
</dbReference>
<evidence type="ECO:0000256" key="7">
    <source>
        <dbReference type="ARBA" id="ARBA00022741"/>
    </source>
</evidence>
<protein>
    <recommendedName>
        <fullName evidence="11 14">Serine--tRNA ligase</fullName>
        <ecNumber evidence="4 14">6.1.1.11</ecNumber>
    </recommendedName>
</protein>
<dbReference type="PROSITE" id="PS50862">
    <property type="entry name" value="AA_TRNA_LIGASE_II"/>
    <property type="match status" value="1"/>
</dbReference>
<dbReference type="Gene3D" id="1.10.287.40">
    <property type="entry name" value="Serine-tRNA synthetase, tRNA binding domain"/>
    <property type="match status" value="1"/>
</dbReference>
<dbReference type="SUPFAM" id="SSF55681">
    <property type="entry name" value="Class II aaRS and biotin synthetases"/>
    <property type="match status" value="1"/>
</dbReference>
<evidence type="ECO:0000256" key="10">
    <source>
        <dbReference type="ARBA" id="ARBA00023146"/>
    </source>
</evidence>
<dbReference type="PRINTS" id="PR00981">
    <property type="entry name" value="TRNASYNTHSER"/>
</dbReference>
<dbReference type="InterPro" id="IPR042103">
    <property type="entry name" value="SerRS_1_N_sf"/>
</dbReference>
<dbReference type="EMBL" id="JBHLYQ010000126">
    <property type="protein sequence ID" value="MFC0082637.1"/>
    <property type="molecule type" value="Genomic_DNA"/>
</dbReference>
<dbReference type="RefSeq" id="WP_377790251.1">
    <property type="nucleotide sequence ID" value="NZ_JBHLYQ010000126.1"/>
</dbReference>
<feature type="coiled-coil region" evidence="15">
    <location>
        <begin position="31"/>
        <end position="98"/>
    </location>
</feature>
<evidence type="ECO:0000259" key="16">
    <source>
        <dbReference type="PROSITE" id="PS50862"/>
    </source>
</evidence>
<dbReference type="InterPro" id="IPR010978">
    <property type="entry name" value="tRNA-bd_arm"/>
</dbReference>
<evidence type="ECO:0000256" key="4">
    <source>
        <dbReference type="ARBA" id="ARBA00012840"/>
    </source>
</evidence>
<evidence type="ECO:0000256" key="13">
    <source>
        <dbReference type="ARBA" id="ARBA00048823"/>
    </source>
</evidence>
<keyword evidence="10" id="KW-0030">Aminoacyl-tRNA synthetase</keyword>
<evidence type="ECO:0000256" key="3">
    <source>
        <dbReference type="ARBA" id="ARBA00010728"/>
    </source>
</evidence>
<keyword evidence="9" id="KW-0648">Protein biosynthesis</keyword>
<reference evidence="17 18" key="1">
    <citation type="submission" date="2024-09" db="EMBL/GenBank/DDBJ databases">
        <authorList>
            <person name="Sun Q."/>
            <person name="Mori K."/>
        </authorList>
    </citation>
    <scope>NUCLEOTIDE SEQUENCE [LARGE SCALE GENOMIC DNA]</scope>
    <source>
        <strain evidence="17 18">JCM 15389</strain>
    </source>
</reference>
<evidence type="ECO:0000256" key="14">
    <source>
        <dbReference type="NCBIfam" id="TIGR00414"/>
    </source>
</evidence>
<keyword evidence="6 17" id="KW-0436">Ligase</keyword>
<keyword evidence="18" id="KW-1185">Reference proteome</keyword>
<organism evidence="17 18">
    <name type="scientific">Aciditerrimonas ferrireducens</name>
    <dbReference type="NCBI Taxonomy" id="667306"/>
    <lineage>
        <taxon>Bacteria</taxon>
        <taxon>Bacillati</taxon>
        <taxon>Actinomycetota</taxon>
        <taxon>Acidimicrobiia</taxon>
        <taxon>Acidimicrobiales</taxon>
        <taxon>Acidimicrobiaceae</taxon>
        <taxon>Aciditerrimonas</taxon>
    </lineage>
</organism>
<proteinExistence type="inferred from homology"/>
<evidence type="ECO:0000256" key="15">
    <source>
        <dbReference type="SAM" id="Coils"/>
    </source>
</evidence>
<evidence type="ECO:0000256" key="8">
    <source>
        <dbReference type="ARBA" id="ARBA00022840"/>
    </source>
</evidence>
<evidence type="ECO:0000313" key="17">
    <source>
        <dbReference type="EMBL" id="MFC0082637.1"/>
    </source>
</evidence>
<keyword evidence="5" id="KW-0963">Cytoplasm</keyword>
<sequence>MIDIRLVREDPAGVARALARRGVDPAEVQGLVDADAEARRLVAHRDELRARVKQLSRDVAAARKAGEVARASELQDASRRLGDELAEAERAADAAQEEVRRRLLWLPNLPAEDAPDGAGPEDNPVVRCWPAETPVPAEHQRVPHWEIGEALGILDLARGAKLAGSMFPLFRGAGSRLLRALTALALDHHEDAYQEVRPPTLVRTQTMVSTGHLPKFAEEAYAIERDDLWAIPTAEVPLTSMYRSEVLDEAQLPLRLTAATACFRREAGAAGRDTRGLLRVHEFDKVELFCYATEAQAAEELPAMVQRVEALVQRLELPYRVLDLCCGDLGNSSARTFDIEVYAPGCDQWLEVSSISWFRDYQARRAEVRYRPADGSGPRFVHTLNGSGLAWARIFAALVEWGRQPDGTVLLPEALAPYLGGRRRIVPGGQLVV</sequence>
<name>A0ABV6C6N3_9ACTN</name>
<dbReference type="PANTHER" id="PTHR43697">
    <property type="entry name" value="SERYL-TRNA SYNTHETASE"/>
    <property type="match status" value="1"/>
</dbReference>
<dbReference type="Gene3D" id="3.30.930.10">
    <property type="entry name" value="Bira Bifunctional Protein, Domain 2"/>
    <property type="match status" value="1"/>
</dbReference>
<accession>A0ABV6C6N3</accession>
<dbReference type="SUPFAM" id="SSF46589">
    <property type="entry name" value="tRNA-binding arm"/>
    <property type="match status" value="1"/>
</dbReference>
<evidence type="ECO:0000256" key="6">
    <source>
        <dbReference type="ARBA" id="ARBA00022598"/>
    </source>
</evidence>
<dbReference type="Proteomes" id="UP001589788">
    <property type="component" value="Unassembled WGS sequence"/>
</dbReference>
<evidence type="ECO:0000256" key="11">
    <source>
        <dbReference type="ARBA" id="ARBA00039158"/>
    </source>
</evidence>
<comment type="pathway">
    <text evidence="2">Aminoacyl-tRNA biosynthesis; selenocysteinyl-tRNA(Sec) biosynthesis; L-seryl-tRNA(Sec) from L-serine and tRNA(Sec): step 1/1.</text>
</comment>
<keyword evidence="7" id="KW-0547">Nucleotide-binding</keyword>
<evidence type="ECO:0000256" key="9">
    <source>
        <dbReference type="ARBA" id="ARBA00022917"/>
    </source>
</evidence>
<dbReference type="InterPro" id="IPR002314">
    <property type="entry name" value="aa-tRNA-synt_IIb"/>
</dbReference>